<dbReference type="RefSeq" id="WP_106931737.1">
    <property type="nucleotide sequence ID" value="NZ_PYFT01000001.1"/>
</dbReference>
<dbReference type="EMBL" id="PYFT01000001">
    <property type="protein sequence ID" value="PSR55557.1"/>
    <property type="molecule type" value="Genomic_DNA"/>
</dbReference>
<comment type="caution">
    <text evidence="1">The sequence shown here is derived from an EMBL/GenBank/DDBJ whole genome shotgun (WGS) entry which is preliminary data.</text>
</comment>
<organism evidence="1 2">
    <name type="scientific">Adhaeribacter arboris</name>
    <dbReference type="NCBI Taxonomy" id="2072846"/>
    <lineage>
        <taxon>Bacteria</taxon>
        <taxon>Pseudomonadati</taxon>
        <taxon>Bacteroidota</taxon>
        <taxon>Cytophagia</taxon>
        <taxon>Cytophagales</taxon>
        <taxon>Hymenobacteraceae</taxon>
        <taxon>Adhaeribacter</taxon>
    </lineage>
</organism>
<keyword evidence="2" id="KW-1185">Reference proteome</keyword>
<dbReference type="Proteomes" id="UP000240357">
    <property type="component" value="Unassembled WGS sequence"/>
</dbReference>
<accession>A0A2T2YJ72</accession>
<evidence type="ECO:0000313" key="1">
    <source>
        <dbReference type="EMBL" id="PSR55557.1"/>
    </source>
</evidence>
<dbReference type="AlphaFoldDB" id="A0A2T2YJ72"/>
<dbReference type="OrthoDB" id="666888at2"/>
<proteinExistence type="predicted"/>
<evidence type="ECO:0000313" key="2">
    <source>
        <dbReference type="Proteomes" id="UP000240357"/>
    </source>
</evidence>
<name>A0A2T2YJ72_9BACT</name>
<sequence>MKRNYKTESEALAKAIDMAIECVEKVWPAGFNEKQKEHFVTVYLYFKELCLHSEPEFKNLQSLKSLENDVFIYFQEGKDETVELFWKRLKEEGLGFKRKNPLTAILKRRKIKNKYEYDYVTDTIVALQQEGTITESQANELKNMLGNYEMKVKNSYE</sequence>
<protein>
    <submittedName>
        <fullName evidence="1">Uncharacterized protein</fullName>
    </submittedName>
</protein>
<gene>
    <name evidence="1" type="ORF">AHMF7605_19625</name>
</gene>
<reference evidence="1 2" key="1">
    <citation type="submission" date="2018-03" db="EMBL/GenBank/DDBJ databases">
        <title>Adhaeribacter sp. HMF7605 Genome sequencing and assembly.</title>
        <authorList>
            <person name="Kang H."/>
            <person name="Kang J."/>
            <person name="Cha I."/>
            <person name="Kim H."/>
            <person name="Joh K."/>
        </authorList>
    </citation>
    <scope>NUCLEOTIDE SEQUENCE [LARGE SCALE GENOMIC DNA]</scope>
    <source>
        <strain evidence="1 2">HMF7605</strain>
    </source>
</reference>